<keyword evidence="3" id="KW-0560">Oxidoreductase</keyword>
<dbReference type="EMBL" id="QXJK01000002">
    <property type="protein sequence ID" value="RIX36084.1"/>
    <property type="molecule type" value="Genomic_DNA"/>
</dbReference>
<protein>
    <submittedName>
        <fullName evidence="4">Nitronate monooxygenase</fullName>
    </submittedName>
</protein>
<evidence type="ECO:0000256" key="1">
    <source>
        <dbReference type="ARBA" id="ARBA00022630"/>
    </source>
</evidence>
<keyword evidence="1" id="KW-0285">Flavoprotein</keyword>
<dbReference type="Pfam" id="PF03060">
    <property type="entry name" value="NMO"/>
    <property type="match status" value="2"/>
</dbReference>
<evidence type="ECO:0000313" key="5">
    <source>
        <dbReference type="Proteomes" id="UP000285278"/>
    </source>
</evidence>
<keyword evidence="5" id="KW-1185">Reference proteome</keyword>
<dbReference type="InterPro" id="IPR013785">
    <property type="entry name" value="Aldolase_TIM"/>
</dbReference>
<evidence type="ECO:0000256" key="2">
    <source>
        <dbReference type="ARBA" id="ARBA00022643"/>
    </source>
</evidence>
<name>A0A418Q8Q9_9CORY</name>
<dbReference type="OrthoDB" id="9778912at2"/>
<dbReference type="SUPFAM" id="SSF51412">
    <property type="entry name" value="Inosine monophosphate dehydrogenase (IMPDH)"/>
    <property type="match status" value="1"/>
</dbReference>
<keyword evidence="2" id="KW-0288">FMN</keyword>
<dbReference type="GO" id="GO:0018580">
    <property type="term" value="F:nitronate monooxygenase activity"/>
    <property type="evidence" value="ECO:0007669"/>
    <property type="project" value="InterPro"/>
</dbReference>
<reference evidence="4 5" key="1">
    <citation type="submission" date="2018-09" db="EMBL/GenBank/DDBJ databases">
        <title>Optimization and identification of Corynebacterium falsenii FN1-14 from fish paste.</title>
        <authorList>
            <person name="Daroonpunt R."/>
            <person name="Tanasupawat S."/>
        </authorList>
    </citation>
    <scope>NUCLEOTIDE SEQUENCE [LARGE SCALE GENOMIC DNA]</scope>
    <source>
        <strain evidence="4 5">FN1-14</strain>
    </source>
</reference>
<evidence type="ECO:0000256" key="3">
    <source>
        <dbReference type="ARBA" id="ARBA00023002"/>
    </source>
</evidence>
<sequence length="335" mass="34994">MDSQLPEEPHAIHTRLTKLWGIDKPIIGAPMAGRSGGHLAAAVSRAGGLGMIGVGAATSAEWIKDNASIAAEAGPYGIGLMLWAQDDAPEQWEAVLEARPTVVSLGFGDPLPFVEQAHKAGISVVAPVNDLAQLRQALDAEVDAICIQGTDAGGHTGRIGTMPLMQLVLDYIEVNAPGIPTAVAGGIGSGRGVAACLAAGADAAWVGTALLASPEALGSDELRAAAVRATSDQTVLTDIYDRAEGQKWNTDKWPTRTVRNSFVDIFGPMSESGDVTDAELRDARGEGGDFSEDLKLHAGQGIGLLRAELSAEEIVRKLNDDAYQYLRRGTLPCVN</sequence>
<dbReference type="Proteomes" id="UP000285278">
    <property type="component" value="Unassembled WGS sequence"/>
</dbReference>
<dbReference type="AlphaFoldDB" id="A0A418Q8Q9"/>
<dbReference type="STRING" id="1451189.CFAL_00455"/>
<dbReference type="CDD" id="cd04730">
    <property type="entry name" value="NPD_like"/>
    <property type="match status" value="1"/>
</dbReference>
<keyword evidence="4" id="KW-0503">Monooxygenase</keyword>
<accession>A0A418Q8Q9</accession>
<dbReference type="PANTHER" id="PTHR32332">
    <property type="entry name" value="2-NITROPROPANE DIOXYGENASE"/>
    <property type="match status" value="1"/>
</dbReference>
<organism evidence="4 5">
    <name type="scientific">Corynebacterium falsenii</name>
    <dbReference type="NCBI Taxonomy" id="108486"/>
    <lineage>
        <taxon>Bacteria</taxon>
        <taxon>Bacillati</taxon>
        <taxon>Actinomycetota</taxon>
        <taxon>Actinomycetes</taxon>
        <taxon>Mycobacteriales</taxon>
        <taxon>Corynebacteriaceae</taxon>
        <taxon>Corynebacterium</taxon>
    </lineage>
</organism>
<dbReference type="InterPro" id="IPR004136">
    <property type="entry name" value="NMO"/>
</dbReference>
<gene>
    <name evidence="4" type="ORF">D3M95_01920</name>
</gene>
<evidence type="ECO:0000313" key="4">
    <source>
        <dbReference type="EMBL" id="RIX36084.1"/>
    </source>
</evidence>
<comment type="caution">
    <text evidence="4">The sequence shown here is derived from an EMBL/GenBank/DDBJ whole genome shotgun (WGS) entry which is preliminary data.</text>
</comment>
<dbReference type="Gene3D" id="3.20.20.70">
    <property type="entry name" value="Aldolase class I"/>
    <property type="match status" value="1"/>
</dbReference>
<dbReference type="RefSeq" id="WP_119664267.1">
    <property type="nucleotide sequence ID" value="NZ_QXJK01000002.1"/>
</dbReference>
<proteinExistence type="predicted"/>